<dbReference type="PANTHER" id="PTHR42930">
    <property type="entry name" value="PHOSPHATE-SPECIFIC TRANSPORT SYSTEM ACCESSORY PROTEIN PHOU"/>
    <property type="match status" value="1"/>
</dbReference>
<proteinExistence type="inferred from homology"/>
<name>A0A4Y6PX39_PERCE</name>
<keyword evidence="4 7" id="KW-0813">Transport</keyword>
<comment type="similarity">
    <text evidence="2 7">Belongs to the PhoU family.</text>
</comment>
<keyword evidence="5 7" id="KW-0963">Cytoplasm</keyword>
<organism evidence="10 11">
    <name type="scientific">Persicimonas caeni</name>
    <dbReference type="NCBI Taxonomy" id="2292766"/>
    <lineage>
        <taxon>Bacteria</taxon>
        <taxon>Deltaproteobacteria</taxon>
        <taxon>Bradymonadales</taxon>
        <taxon>Bradymonadaceae</taxon>
        <taxon>Persicimonas</taxon>
    </lineage>
</organism>
<evidence type="ECO:0000256" key="4">
    <source>
        <dbReference type="ARBA" id="ARBA00022448"/>
    </source>
</evidence>
<feature type="coiled-coil region" evidence="8">
    <location>
        <begin position="5"/>
        <end position="39"/>
    </location>
</feature>
<evidence type="ECO:0000256" key="7">
    <source>
        <dbReference type="PIRNR" id="PIRNR003107"/>
    </source>
</evidence>
<dbReference type="OrthoDB" id="9814256at2"/>
<evidence type="ECO:0000256" key="3">
    <source>
        <dbReference type="ARBA" id="ARBA00011738"/>
    </source>
</evidence>
<dbReference type="Proteomes" id="UP000315995">
    <property type="component" value="Chromosome"/>
</dbReference>
<evidence type="ECO:0000256" key="8">
    <source>
        <dbReference type="SAM" id="Coils"/>
    </source>
</evidence>
<feature type="domain" description="PhoU" evidence="9">
    <location>
        <begin position="26"/>
        <end position="113"/>
    </location>
</feature>
<gene>
    <name evidence="10" type="primary">phoU</name>
    <name evidence="10" type="ORF">FIV42_19650</name>
</gene>
<dbReference type="EMBL" id="CP041186">
    <property type="protein sequence ID" value="QDG52876.1"/>
    <property type="molecule type" value="Genomic_DNA"/>
</dbReference>
<dbReference type="Pfam" id="PF01895">
    <property type="entry name" value="PhoU"/>
    <property type="match status" value="2"/>
</dbReference>
<comment type="function">
    <text evidence="7">Plays a role in the regulation of phosphate uptake.</text>
</comment>
<comment type="subcellular location">
    <subcellularLocation>
        <location evidence="1 7">Cytoplasm</location>
    </subcellularLocation>
</comment>
<dbReference type="AlphaFoldDB" id="A0A4Y6PX39"/>
<dbReference type="InterPro" id="IPR026022">
    <property type="entry name" value="PhoU_dom"/>
</dbReference>
<dbReference type="GO" id="GO:0006817">
    <property type="term" value="P:phosphate ion transport"/>
    <property type="evidence" value="ECO:0007669"/>
    <property type="project" value="UniProtKB-KW"/>
</dbReference>
<evidence type="ECO:0000256" key="6">
    <source>
        <dbReference type="ARBA" id="ARBA00022592"/>
    </source>
</evidence>
<dbReference type="InterPro" id="IPR028366">
    <property type="entry name" value="PhoU"/>
</dbReference>
<dbReference type="NCBIfam" id="TIGR02135">
    <property type="entry name" value="phoU_full"/>
    <property type="match status" value="1"/>
</dbReference>
<feature type="domain" description="PhoU" evidence="9">
    <location>
        <begin position="129"/>
        <end position="214"/>
    </location>
</feature>
<dbReference type="SUPFAM" id="SSF109755">
    <property type="entry name" value="PhoU-like"/>
    <property type="match status" value="1"/>
</dbReference>
<reference evidence="10 11" key="1">
    <citation type="submission" date="2019-06" db="EMBL/GenBank/DDBJ databases">
        <title>Persicimonas caeni gen. nov., sp. nov., a predatory bacterium isolated from solar saltern.</title>
        <authorList>
            <person name="Wang S."/>
        </authorList>
    </citation>
    <scope>NUCLEOTIDE SEQUENCE [LARGE SCALE GENOMIC DNA]</scope>
    <source>
        <strain evidence="10 11">YN101</strain>
    </source>
</reference>
<dbReference type="PANTHER" id="PTHR42930:SF3">
    <property type="entry name" value="PHOSPHATE-SPECIFIC TRANSPORT SYSTEM ACCESSORY PROTEIN PHOU"/>
    <property type="match status" value="1"/>
</dbReference>
<dbReference type="GO" id="GO:0045936">
    <property type="term" value="P:negative regulation of phosphate metabolic process"/>
    <property type="evidence" value="ECO:0007669"/>
    <property type="project" value="InterPro"/>
</dbReference>
<evidence type="ECO:0000256" key="2">
    <source>
        <dbReference type="ARBA" id="ARBA00008107"/>
    </source>
</evidence>
<dbReference type="RefSeq" id="WP_141199337.1">
    <property type="nucleotide sequence ID" value="NZ_CP041186.1"/>
</dbReference>
<dbReference type="Gene3D" id="1.20.58.220">
    <property type="entry name" value="Phosphate transport system protein phou homolog 2, domain 2"/>
    <property type="match status" value="2"/>
</dbReference>
<protein>
    <recommendedName>
        <fullName evidence="7">Phosphate-specific transport system accessory protein PhoU</fullName>
    </recommendedName>
</protein>
<keyword evidence="8" id="KW-0175">Coiled coil</keyword>
<sequence>MSSQAKSHTHIHKDYEEELDDLRQRLLKMAGRVEEMIANSMKALIGRNVDLAEKTIASDHRVNRDEMEIDELCLVILAKRQPMAGDLRFITIALKMVTDLERIGDLAVNICQRTIDLSSLPELGPYQDIPEMADHVKEMVKDAIDAFVDRDVVKAQEVIERDDRVDEIYHKVNRELIVMMREEDDIVQAAAHVQSIAKHLERMADHTTNLAEQVIFMVRGKDIRHHNKLELD</sequence>
<accession>A0A5B8Y9Y7</accession>
<dbReference type="GO" id="GO:0030643">
    <property type="term" value="P:intracellular phosphate ion homeostasis"/>
    <property type="evidence" value="ECO:0007669"/>
    <property type="project" value="InterPro"/>
</dbReference>
<evidence type="ECO:0000313" key="11">
    <source>
        <dbReference type="Proteomes" id="UP000315995"/>
    </source>
</evidence>
<comment type="subunit">
    <text evidence="3 7">Homodimer.</text>
</comment>
<dbReference type="PIRSF" id="PIRSF003107">
    <property type="entry name" value="PhoU"/>
    <property type="match status" value="1"/>
</dbReference>
<dbReference type="InterPro" id="IPR038078">
    <property type="entry name" value="PhoU-like_sf"/>
</dbReference>
<evidence type="ECO:0000256" key="1">
    <source>
        <dbReference type="ARBA" id="ARBA00004496"/>
    </source>
</evidence>
<evidence type="ECO:0000259" key="9">
    <source>
        <dbReference type="Pfam" id="PF01895"/>
    </source>
</evidence>
<keyword evidence="6 7" id="KW-0592">Phosphate transport</keyword>
<keyword evidence="11" id="KW-1185">Reference proteome</keyword>
<evidence type="ECO:0000256" key="5">
    <source>
        <dbReference type="ARBA" id="ARBA00022490"/>
    </source>
</evidence>
<dbReference type="GO" id="GO:0005737">
    <property type="term" value="C:cytoplasm"/>
    <property type="evidence" value="ECO:0007669"/>
    <property type="project" value="UniProtKB-SubCell"/>
</dbReference>
<accession>A0A4Y6PX39</accession>
<evidence type="ECO:0000313" key="10">
    <source>
        <dbReference type="EMBL" id="QDG52876.1"/>
    </source>
</evidence>
<dbReference type="FunFam" id="1.20.58.220:FF:000004">
    <property type="entry name" value="Phosphate-specific transport system accessory protein PhoU"/>
    <property type="match status" value="1"/>
</dbReference>